<keyword evidence="1" id="KW-0732">Signal</keyword>
<organism evidence="2 3">
    <name type="scientific">Actinokineospora soli</name>
    <dbReference type="NCBI Taxonomy" id="1048753"/>
    <lineage>
        <taxon>Bacteria</taxon>
        <taxon>Bacillati</taxon>
        <taxon>Actinomycetota</taxon>
        <taxon>Actinomycetes</taxon>
        <taxon>Pseudonocardiales</taxon>
        <taxon>Pseudonocardiaceae</taxon>
        <taxon>Actinokineospora</taxon>
    </lineage>
</organism>
<dbReference type="Proteomes" id="UP001596512">
    <property type="component" value="Unassembled WGS sequence"/>
</dbReference>
<feature type="signal peptide" evidence="1">
    <location>
        <begin position="1"/>
        <end position="19"/>
    </location>
</feature>
<accession>A0ABW2TZH1</accession>
<reference evidence="3" key="1">
    <citation type="journal article" date="2019" name="Int. J. Syst. Evol. Microbiol.">
        <title>The Global Catalogue of Microorganisms (GCM) 10K type strain sequencing project: providing services to taxonomists for standard genome sequencing and annotation.</title>
        <authorList>
            <consortium name="The Broad Institute Genomics Platform"/>
            <consortium name="The Broad Institute Genome Sequencing Center for Infectious Disease"/>
            <person name="Wu L."/>
            <person name="Ma J."/>
        </authorList>
    </citation>
    <scope>NUCLEOTIDE SEQUENCE [LARGE SCALE GENOMIC DNA]</scope>
    <source>
        <strain evidence="3">JCM 17695</strain>
    </source>
</reference>
<name>A0ABW2TZH1_9PSEU</name>
<dbReference type="EMBL" id="JBHTEY010000004">
    <property type="protein sequence ID" value="MFC7618156.1"/>
    <property type="molecule type" value="Genomic_DNA"/>
</dbReference>
<evidence type="ECO:0000313" key="2">
    <source>
        <dbReference type="EMBL" id="MFC7618156.1"/>
    </source>
</evidence>
<comment type="caution">
    <text evidence="2">The sequence shown here is derived from an EMBL/GenBank/DDBJ whole genome shotgun (WGS) entry which is preliminary data.</text>
</comment>
<dbReference type="PROSITE" id="PS51257">
    <property type="entry name" value="PROKAR_LIPOPROTEIN"/>
    <property type="match status" value="1"/>
</dbReference>
<proteinExistence type="predicted"/>
<keyword evidence="3" id="KW-1185">Reference proteome</keyword>
<sequence>MRAVVGKTAVALLAALALAGCGPTPGSAPTEADLREIESTLDAVEAELAGD</sequence>
<protein>
    <submittedName>
        <fullName evidence="2">Uncharacterized protein</fullName>
    </submittedName>
</protein>
<gene>
    <name evidence="2" type="ORF">ACFQV2_36980</name>
</gene>
<evidence type="ECO:0000256" key="1">
    <source>
        <dbReference type="SAM" id="SignalP"/>
    </source>
</evidence>
<evidence type="ECO:0000313" key="3">
    <source>
        <dbReference type="Proteomes" id="UP001596512"/>
    </source>
</evidence>
<feature type="chain" id="PRO_5047265587" evidence="1">
    <location>
        <begin position="20"/>
        <end position="51"/>
    </location>
</feature>